<comment type="catalytic activity">
    <reaction evidence="13">
        <text>Zn(2+)(in) = Zn(2+)(out)</text>
        <dbReference type="Rhea" id="RHEA:29351"/>
        <dbReference type="ChEBI" id="CHEBI:29105"/>
    </reaction>
</comment>
<dbReference type="RefSeq" id="WP_114917227.1">
    <property type="nucleotide sequence ID" value="NZ_CP024848.1"/>
</dbReference>
<keyword evidence="7 13" id="KW-0862">Zinc</keyword>
<evidence type="ECO:0000256" key="5">
    <source>
        <dbReference type="ARBA" id="ARBA00022692"/>
    </source>
</evidence>
<dbReference type="HAMAP" id="MF_00548">
    <property type="entry name" value="ZupT"/>
    <property type="match status" value="1"/>
</dbReference>
<dbReference type="InterPro" id="IPR003689">
    <property type="entry name" value="ZIP"/>
</dbReference>
<evidence type="ECO:0000313" key="15">
    <source>
        <dbReference type="Proteomes" id="UP000253908"/>
    </source>
</evidence>
<proteinExistence type="inferred from homology"/>
<dbReference type="GO" id="GO:0005886">
    <property type="term" value="C:plasma membrane"/>
    <property type="evidence" value="ECO:0007669"/>
    <property type="project" value="UniProtKB-SubCell"/>
</dbReference>
<evidence type="ECO:0000256" key="2">
    <source>
        <dbReference type="ARBA" id="ARBA00009703"/>
    </source>
</evidence>
<dbReference type="PANTHER" id="PTHR11040">
    <property type="entry name" value="ZINC/IRON TRANSPORTER"/>
    <property type="match status" value="1"/>
</dbReference>
<keyword evidence="12 13" id="KW-0472">Membrane</keyword>
<feature type="binding site" description="M2 metal binding site" evidence="13">
    <location>
        <position position="136"/>
    </location>
    <ligand>
        <name>Fe(2+)</name>
        <dbReference type="ChEBI" id="CHEBI:29033"/>
    </ligand>
</feature>
<evidence type="ECO:0000256" key="4">
    <source>
        <dbReference type="ARBA" id="ARBA00022475"/>
    </source>
</evidence>
<feature type="transmembrane region" description="Helical" evidence="13">
    <location>
        <begin position="215"/>
        <end position="236"/>
    </location>
</feature>
<name>A0A345PIW1_9BACI</name>
<dbReference type="PANTHER" id="PTHR11040:SF205">
    <property type="entry name" value="ZINC TRANSPORTER ZUPT"/>
    <property type="match status" value="1"/>
</dbReference>
<feature type="transmembrane region" description="Helical" evidence="13">
    <location>
        <begin position="153"/>
        <end position="177"/>
    </location>
</feature>
<dbReference type="EMBL" id="CP024848">
    <property type="protein sequence ID" value="AXI09941.1"/>
    <property type="molecule type" value="Genomic_DNA"/>
</dbReference>
<sequence>MSDILLAFLFTLFAGLATGVGSMLAFFAKTTNTKFLSFALGLSAGVMIYVSMVEIFFKAKDSLTGALGETEGYWLTVVSFFAGMLVIGLIDKLIPKYTNPHEIKKVEDMEKGNTSVKNPELMKMGIFTALALGIHNFPEGIATFVSTLQDPSIGFAIAVAVAIHNIPEGIAVSVPIYYATGDKKKAFRLSFLSGLAEPVGALVAFLFLMPFLSDVMFGVIFAMVAGIMVFISLDELLPAAKKYDEAHLSIYGVMTGMAVMAISLLLLA</sequence>
<dbReference type="InterPro" id="IPR023498">
    <property type="entry name" value="Zn_transptr_ZupT"/>
</dbReference>
<keyword evidence="8 13" id="KW-0864">Zinc transport</keyword>
<evidence type="ECO:0000256" key="6">
    <source>
        <dbReference type="ARBA" id="ARBA00022723"/>
    </source>
</evidence>
<feature type="transmembrane region" description="Helical" evidence="13">
    <location>
        <begin position="189"/>
        <end position="209"/>
    </location>
</feature>
<reference evidence="15" key="1">
    <citation type="submission" date="2017-11" db="EMBL/GenBank/DDBJ databases">
        <authorList>
            <person name="Zhu W."/>
        </authorList>
    </citation>
    <scope>NUCLEOTIDE SEQUENCE [LARGE SCALE GENOMIC DNA]</scope>
    <source>
        <strain evidence="15">160</strain>
    </source>
</reference>
<feature type="binding site" description="M2 metal binding site" evidence="13">
    <location>
        <position position="197"/>
    </location>
    <ligand>
        <name>Fe(2+)</name>
        <dbReference type="ChEBI" id="CHEBI:29033"/>
    </ligand>
</feature>
<accession>A0A345PIW1</accession>
<organism evidence="14 15">
    <name type="scientific">Oceanobacillus zhaokaii</name>
    <dbReference type="NCBI Taxonomy" id="2052660"/>
    <lineage>
        <taxon>Bacteria</taxon>
        <taxon>Bacillati</taxon>
        <taxon>Bacillota</taxon>
        <taxon>Bacilli</taxon>
        <taxon>Bacillales</taxon>
        <taxon>Bacillaceae</taxon>
        <taxon>Oceanobacillus</taxon>
    </lineage>
</organism>
<evidence type="ECO:0000256" key="12">
    <source>
        <dbReference type="ARBA" id="ARBA00023136"/>
    </source>
</evidence>
<comment type="subcellular location">
    <subcellularLocation>
        <location evidence="1 13">Cell membrane</location>
        <topology evidence="1 13">Multi-pass membrane protein</topology>
    </subcellularLocation>
</comment>
<feature type="transmembrane region" description="Helical" evidence="13">
    <location>
        <begin position="35"/>
        <end position="52"/>
    </location>
</feature>
<keyword evidence="15" id="KW-1185">Reference proteome</keyword>
<feature type="binding site" description="M2 metal binding site" evidence="13">
    <location>
        <position position="168"/>
    </location>
    <ligand>
        <name>Fe(2+)</name>
        <dbReference type="ChEBI" id="CHEBI:29033"/>
    </ligand>
</feature>
<dbReference type="Pfam" id="PF02535">
    <property type="entry name" value="Zip"/>
    <property type="match status" value="1"/>
</dbReference>
<evidence type="ECO:0000256" key="9">
    <source>
        <dbReference type="ARBA" id="ARBA00022989"/>
    </source>
</evidence>
<feature type="transmembrane region" description="Helical" evidence="13">
    <location>
        <begin position="248"/>
        <end position="267"/>
    </location>
</feature>
<comment type="function">
    <text evidence="13">Mediates zinc uptake. May also transport other divalent cations.</text>
</comment>
<feature type="transmembrane region" description="Helical" evidence="13">
    <location>
        <begin position="6"/>
        <end position="28"/>
    </location>
</feature>
<feature type="binding site" description="M2 metal binding site" evidence="13">
    <location>
        <position position="165"/>
    </location>
    <ligand>
        <name>Fe(2+)</name>
        <dbReference type="ChEBI" id="CHEBI:29033"/>
    </ligand>
</feature>
<keyword evidence="6" id="KW-0479">Metal-binding</keyword>
<gene>
    <name evidence="13" type="primary">zupT</name>
    <name evidence="14" type="ORF">CUC15_13825</name>
</gene>
<comment type="similarity">
    <text evidence="2 13">Belongs to the ZIP transporter (TC 2.A.5) family. ZupT subfamily.</text>
</comment>
<keyword evidence="3 13" id="KW-0813">Transport</keyword>
<feature type="transmembrane region" description="Helical" evidence="13">
    <location>
        <begin position="121"/>
        <end position="138"/>
    </location>
</feature>
<dbReference type="GO" id="GO:0005385">
    <property type="term" value="F:zinc ion transmembrane transporter activity"/>
    <property type="evidence" value="ECO:0007669"/>
    <property type="project" value="UniProtKB-UniRule"/>
</dbReference>
<feature type="transmembrane region" description="Helical" evidence="13">
    <location>
        <begin position="72"/>
        <end position="90"/>
    </location>
</feature>
<feature type="binding site" description="M1 metal binding site" evidence="13">
    <location>
        <position position="168"/>
    </location>
    <ligand>
        <name>Zn(2+)</name>
        <dbReference type="ChEBI" id="CHEBI:29105"/>
    </ligand>
</feature>
<evidence type="ECO:0000256" key="1">
    <source>
        <dbReference type="ARBA" id="ARBA00004651"/>
    </source>
</evidence>
<keyword evidence="5 13" id="KW-0812">Transmembrane</keyword>
<evidence type="ECO:0000256" key="7">
    <source>
        <dbReference type="ARBA" id="ARBA00022833"/>
    </source>
</evidence>
<keyword evidence="11 13" id="KW-0406">Ion transport</keyword>
<evidence type="ECO:0000313" key="14">
    <source>
        <dbReference type="EMBL" id="AXI09941.1"/>
    </source>
</evidence>
<evidence type="ECO:0000256" key="13">
    <source>
        <dbReference type="HAMAP-Rule" id="MF_00548"/>
    </source>
</evidence>
<dbReference type="Proteomes" id="UP000253908">
    <property type="component" value="Chromosome"/>
</dbReference>
<dbReference type="AlphaFoldDB" id="A0A345PIW1"/>
<dbReference type="KEGG" id="ocn:CUC15_13825"/>
<feature type="binding site" description="M1 metal binding site" evidence="13">
    <location>
        <position position="139"/>
    </location>
    <ligand>
        <name>Zn(2+)</name>
        <dbReference type="ChEBI" id="CHEBI:29105"/>
    </ligand>
</feature>
<evidence type="ECO:0000256" key="8">
    <source>
        <dbReference type="ARBA" id="ARBA00022906"/>
    </source>
</evidence>
<keyword evidence="9 13" id="KW-1133">Transmembrane helix</keyword>
<protein>
    <recommendedName>
        <fullName evidence="13">Zinc transporter ZupT</fullName>
    </recommendedName>
</protein>
<evidence type="ECO:0000256" key="10">
    <source>
        <dbReference type="ARBA" id="ARBA00023004"/>
    </source>
</evidence>
<keyword evidence="10" id="KW-0408">Iron</keyword>
<feature type="binding site" description="M1 metal binding site" evidence="13">
    <location>
        <position position="164"/>
    </location>
    <ligand>
        <name>Zn(2+)</name>
        <dbReference type="ChEBI" id="CHEBI:29105"/>
    </ligand>
</feature>
<evidence type="ECO:0000256" key="3">
    <source>
        <dbReference type="ARBA" id="ARBA00022448"/>
    </source>
</evidence>
<feature type="binding site" description="M2 metal binding site" evidence="13">
    <location>
        <position position="139"/>
    </location>
    <ligand>
        <name>Fe(2+)</name>
        <dbReference type="ChEBI" id="CHEBI:29033"/>
    </ligand>
</feature>
<keyword evidence="4 13" id="KW-1003">Cell membrane</keyword>
<dbReference type="OrthoDB" id="9787346at2"/>
<dbReference type="GO" id="GO:0046872">
    <property type="term" value="F:metal ion binding"/>
    <property type="evidence" value="ECO:0007669"/>
    <property type="project" value="UniProtKB-KW"/>
</dbReference>
<dbReference type="NCBIfam" id="NF003243">
    <property type="entry name" value="PRK04201.1"/>
    <property type="match status" value="1"/>
</dbReference>
<evidence type="ECO:0000256" key="11">
    <source>
        <dbReference type="ARBA" id="ARBA00023065"/>
    </source>
</evidence>